<comment type="caution">
    <text evidence="2">The sequence shown here is derived from an EMBL/GenBank/DDBJ whole genome shotgun (WGS) entry which is preliminary data.</text>
</comment>
<keyword evidence="3" id="KW-1185">Reference proteome</keyword>
<accession>A0A2A5QZ84</accession>
<dbReference type="Pfam" id="PF00296">
    <property type="entry name" value="Bac_luciferase"/>
    <property type="match status" value="1"/>
</dbReference>
<feature type="domain" description="Luciferase-like" evidence="1">
    <location>
        <begin position="20"/>
        <end position="310"/>
    </location>
</feature>
<name>A0A2A5QZ84_9EURY</name>
<organism evidence="2 3">
    <name type="scientific">Natrinema ejinorense</name>
    <dbReference type="NCBI Taxonomy" id="373386"/>
    <lineage>
        <taxon>Archaea</taxon>
        <taxon>Methanobacteriati</taxon>
        <taxon>Methanobacteriota</taxon>
        <taxon>Stenosarchaea group</taxon>
        <taxon>Halobacteria</taxon>
        <taxon>Halobacteriales</taxon>
        <taxon>Natrialbaceae</taxon>
        <taxon>Natrinema</taxon>
    </lineage>
</organism>
<dbReference type="GO" id="GO:0016705">
    <property type="term" value="F:oxidoreductase activity, acting on paired donors, with incorporation or reduction of molecular oxygen"/>
    <property type="evidence" value="ECO:0007669"/>
    <property type="project" value="InterPro"/>
</dbReference>
<proteinExistence type="predicted"/>
<dbReference type="PANTHER" id="PTHR43244">
    <property type="match status" value="1"/>
</dbReference>
<dbReference type="InterPro" id="IPR011251">
    <property type="entry name" value="Luciferase-like_dom"/>
</dbReference>
<dbReference type="RefSeq" id="WP_097381068.1">
    <property type="nucleotide sequence ID" value="NZ_NXNI01000001.1"/>
</dbReference>
<evidence type="ECO:0000259" key="1">
    <source>
        <dbReference type="Pfam" id="PF00296"/>
    </source>
</evidence>
<dbReference type="SUPFAM" id="SSF51679">
    <property type="entry name" value="Bacterial luciferase-like"/>
    <property type="match status" value="1"/>
</dbReference>
<dbReference type="AlphaFoldDB" id="A0A2A5QZ84"/>
<dbReference type="Proteomes" id="UP000219689">
    <property type="component" value="Unassembled WGS sequence"/>
</dbReference>
<dbReference type="NCBIfam" id="TIGR03617">
    <property type="entry name" value="F420_MSMEG_2256"/>
    <property type="match status" value="1"/>
</dbReference>
<dbReference type="InterPro" id="IPR019919">
    <property type="entry name" value="Lucif-like_OxRdtase_MSMEG_2256"/>
</dbReference>
<evidence type="ECO:0000313" key="3">
    <source>
        <dbReference type="Proteomes" id="UP000219689"/>
    </source>
</evidence>
<dbReference type="CDD" id="cd01097">
    <property type="entry name" value="Tetrahydromethanopterin_reductase"/>
    <property type="match status" value="1"/>
</dbReference>
<dbReference type="Gene3D" id="3.20.20.30">
    <property type="entry name" value="Luciferase-like domain"/>
    <property type="match status" value="1"/>
</dbReference>
<dbReference type="InterPro" id="IPR036661">
    <property type="entry name" value="Luciferase-like_sf"/>
</dbReference>
<evidence type="ECO:0000313" key="2">
    <source>
        <dbReference type="EMBL" id="PCR92141.1"/>
    </source>
</evidence>
<dbReference type="InterPro" id="IPR050564">
    <property type="entry name" value="F420-G6PD/mer"/>
</dbReference>
<sequence>MSDLRIDAMVPGLAGDTGGAAGRAEEFGFDGVWTPETDNDAFLPHPLIADRTEEIRQGTRIALAFTRSPMALAYTAWDLARYTDGRFVLGLGTQVKGHNERRFSVDWESPGPRLREVVESLRHIFDVFQGEAELDYEGDHYSFSLMTETFDPGPIDHPEIPIYIAGVNEYNIRLAGELCDGLAMHPFNTPEYTDDVVAPTVAEGADRGDRSLEDVSLSASPFVVTGETEEERERSREEVRRRIAFYGSTRTYHDVLDHHGWRDVGEELHDLSKNQRWEDMAELITDEMVATFAIEAQPDELLAAARERYGGIADRVVLPLDHGDAFLTE</sequence>
<dbReference type="EMBL" id="NXNI01000001">
    <property type="protein sequence ID" value="PCR92141.1"/>
    <property type="molecule type" value="Genomic_DNA"/>
</dbReference>
<reference evidence="2 3" key="1">
    <citation type="submission" date="2017-09" db="EMBL/GenBank/DDBJ databases">
        <title>Genome sequences of Natrinema ejinorence JCM 13890T.</title>
        <authorList>
            <person name="Roh S.W."/>
            <person name="Kim Y.B."/>
            <person name="Kim J.Y."/>
        </authorList>
    </citation>
    <scope>NUCLEOTIDE SEQUENCE [LARGE SCALE GENOMIC DNA]</scope>
    <source>
        <strain evidence="2 3">JCM 13890</strain>
    </source>
</reference>
<gene>
    <name evidence="2" type="ORF">CP557_17380</name>
</gene>
<protein>
    <submittedName>
        <fullName evidence="2">LLM class F420-dependent oxidoreductase</fullName>
    </submittedName>
</protein>
<dbReference type="OrthoDB" id="196267at2157"/>
<dbReference type="PANTHER" id="PTHR43244:SF2">
    <property type="entry name" value="CONSERVED HYPOTHETICAL ALANINE AND PROLINE-RICH PROTEIN"/>
    <property type="match status" value="1"/>
</dbReference>